<name>A0A2T0SGA4_9PSEU</name>
<dbReference type="EMBL" id="PVTF01000021">
    <property type="protein sequence ID" value="PRY32446.1"/>
    <property type="molecule type" value="Genomic_DNA"/>
</dbReference>
<dbReference type="InterPro" id="IPR009057">
    <property type="entry name" value="Homeodomain-like_sf"/>
</dbReference>
<protein>
    <submittedName>
        <fullName evidence="6">TetR family transcriptional regulator</fullName>
    </submittedName>
</protein>
<evidence type="ECO:0000256" key="3">
    <source>
        <dbReference type="ARBA" id="ARBA00023163"/>
    </source>
</evidence>
<dbReference type="PROSITE" id="PS50977">
    <property type="entry name" value="HTH_TETR_2"/>
    <property type="match status" value="1"/>
</dbReference>
<dbReference type="Proteomes" id="UP000239494">
    <property type="component" value="Unassembled WGS sequence"/>
</dbReference>
<comment type="caution">
    <text evidence="6">The sequence shown here is derived from an EMBL/GenBank/DDBJ whole genome shotgun (WGS) entry which is preliminary data.</text>
</comment>
<organism evidence="6 7">
    <name type="scientific">Umezawaea tangerina</name>
    <dbReference type="NCBI Taxonomy" id="84725"/>
    <lineage>
        <taxon>Bacteria</taxon>
        <taxon>Bacillati</taxon>
        <taxon>Actinomycetota</taxon>
        <taxon>Actinomycetes</taxon>
        <taxon>Pseudonocardiales</taxon>
        <taxon>Pseudonocardiaceae</taxon>
        <taxon>Umezawaea</taxon>
    </lineage>
</organism>
<dbReference type="RefSeq" id="WP_106196347.1">
    <property type="nucleotide sequence ID" value="NZ_PVTF01000021.1"/>
</dbReference>
<dbReference type="InterPro" id="IPR001647">
    <property type="entry name" value="HTH_TetR"/>
</dbReference>
<keyword evidence="3" id="KW-0804">Transcription</keyword>
<keyword evidence="2 4" id="KW-0238">DNA-binding</keyword>
<dbReference type="Gene3D" id="1.10.357.10">
    <property type="entry name" value="Tetracycline Repressor, domain 2"/>
    <property type="match status" value="1"/>
</dbReference>
<keyword evidence="7" id="KW-1185">Reference proteome</keyword>
<gene>
    <name evidence="6" type="ORF">CLV43_12140</name>
</gene>
<evidence type="ECO:0000256" key="2">
    <source>
        <dbReference type="ARBA" id="ARBA00023125"/>
    </source>
</evidence>
<dbReference type="GO" id="GO:0003700">
    <property type="term" value="F:DNA-binding transcription factor activity"/>
    <property type="evidence" value="ECO:0007669"/>
    <property type="project" value="TreeGrafter"/>
</dbReference>
<feature type="DNA-binding region" description="H-T-H motif" evidence="4">
    <location>
        <begin position="35"/>
        <end position="54"/>
    </location>
</feature>
<evidence type="ECO:0000256" key="4">
    <source>
        <dbReference type="PROSITE-ProRule" id="PRU00335"/>
    </source>
</evidence>
<reference evidence="6 7" key="1">
    <citation type="submission" date="2018-03" db="EMBL/GenBank/DDBJ databases">
        <title>Genomic Encyclopedia of Archaeal and Bacterial Type Strains, Phase II (KMG-II): from individual species to whole genera.</title>
        <authorList>
            <person name="Goeker M."/>
        </authorList>
    </citation>
    <scope>NUCLEOTIDE SEQUENCE [LARGE SCALE GENOMIC DNA]</scope>
    <source>
        <strain evidence="6 7">DSM 44720</strain>
    </source>
</reference>
<dbReference type="PANTHER" id="PTHR30055">
    <property type="entry name" value="HTH-TYPE TRANSCRIPTIONAL REGULATOR RUTR"/>
    <property type="match status" value="1"/>
</dbReference>
<dbReference type="PANTHER" id="PTHR30055:SF234">
    <property type="entry name" value="HTH-TYPE TRANSCRIPTIONAL REGULATOR BETI"/>
    <property type="match status" value="1"/>
</dbReference>
<sequence length="205" mass="22048">MAATERGGLRADARRSSARILEAAQQVLAEDPTASLERVAEAAGLARATVHRRFASRQALLDALVRDLTDRYLAIIKEVRVKTAPPMVVLHRATEISLRLKYGHPFVTSLTPTHESPGAPAAHPEIVEGLEILFTRLHEGGYTTTSDPAWARVVYLALLQEVYSLPADSPSLGLGDDADADDEVEARVGLLVTTLLGALGGSPRR</sequence>
<dbReference type="SUPFAM" id="SSF46689">
    <property type="entry name" value="Homeodomain-like"/>
    <property type="match status" value="1"/>
</dbReference>
<evidence type="ECO:0000313" key="6">
    <source>
        <dbReference type="EMBL" id="PRY32446.1"/>
    </source>
</evidence>
<evidence type="ECO:0000256" key="1">
    <source>
        <dbReference type="ARBA" id="ARBA00023015"/>
    </source>
</evidence>
<dbReference type="InterPro" id="IPR050109">
    <property type="entry name" value="HTH-type_TetR-like_transc_reg"/>
</dbReference>
<accession>A0A2T0SGA4</accession>
<dbReference type="GO" id="GO:0000976">
    <property type="term" value="F:transcription cis-regulatory region binding"/>
    <property type="evidence" value="ECO:0007669"/>
    <property type="project" value="TreeGrafter"/>
</dbReference>
<dbReference type="Pfam" id="PF00440">
    <property type="entry name" value="TetR_N"/>
    <property type="match status" value="1"/>
</dbReference>
<dbReference type="OrthoDB" id="3570708at2"/>
<keyword evidence="1" id="KW-0805">Transcription regulation</keyword>
<dbReference type="AlphaFoldDB" id="A0A2T0SGA4"/>
<evidence type="ECO:0000259" key="5">
    <source>
        <dbReference type="PROSITE" id="PS50977"/>
    </source>
</evidence>
<proteinExistence type="predicted"/>
<evidence type="ECO:0000313" key="7">
    <source>
        <dbReference type="Proteomes" id="UP000239494"/>
    </source>
</evidence>
<feature type="domain" description="HTH tetR-type" evidence="5">
    <location>
        <begin position="14"/>
        <end position="72"/>
    </location>
</feature>